<evidence type="ECO:0000313" key="8">
    <source>
        <dbReference type="Proteomes" id="UP000177987"/>
    </source>
</evidence>
<feature type="domain" description="FAD/NAD(P)-binding" evidence="6">
    <location>
        <begin position="4"/>
        <end position="286"/>
    </location>
</feature>
<proteinExistence type="predicted"/>
<keyword evidence="3" id="KW-0560">Oxidoreductase</keyword>
<protein>
    <recommendedName>
        <fullName evidence="6">FAD/NAD(P)-binding domain-containing protein</fullName>
    </recommendedName>
</protein>
<dbReference type="Proteomes" id="UP000177987">
    <property type="component" value="Unassembled WGS sequence"/>
</dbReference>
<evidence type="ECO:0000256" key="5">
    <source>
        <dbReference type="ARBA" id="ARBA00023284"/>
    </source>
</evidence>
<dbReference type="PANTHER" id="PTHR48105">
    <property type="entry name" value="THIOREDOXIN REDUCTASE 1-RELATED-RELATED"/>
    <property type="match status" value="1"/>
</dbReference>
<dbReference type="PRINTS" id="PR00469">
    <property type="entry name" value="PNDRDTASEII"/>
</dbReference>
<organism evidence="7 8">
    <name type="scientific">Candidatus Yonathbacteria bacterium RIFCSPLOWO2_01_FULL_47_33b</name>
    <dbReference type="NCBI Taxonomy" id="1802727"/>
    <lineage>
        <taxon>Bacteria</taxon>
        <taxon>Candidatus Yonathiibacteriota</taxon>
    </lineage>
</organism>
<evidence type="ECO:0000259" key="6">
    <source>
        <dbReference type="Pfam" id="PF07992"/>
    </source>
</evidence>
<keyword evidence="4" id="KW-1015">Disulfide bond</keyword>
<keyword evidence="2" id="KW-0274">FAD</keyword>
<dbReference type="InterPro" id="IPR023753">
    <property type="entry name" value="FAD/NAD-binding_dom"/>
</dbReference>
<evidence type="ECO:0000313" key="7">
    <source>
        <dbReference type="EMBL" id="OHA83327.1"/>
    </source>
</evidence>
<dbReference type="InterPro" id="IPR008255">
    <property type="entry name" value="Pyr_nucl-diS_OxRdtase_2_AS"/>
</dbReference>
<dbReference type="SUPFAM" id="SSF51905">
    <property type="entry name" value="FAD/NAD(P)-binding domain"/>
    <property type="match status" value="1"/>
</dbReference>
<keyword evidence="1" id="KW-0285">Flavoprotein</keyword>
<dbReference type="PRINTS" id="PR00368">
    <property type="entry name" value="FADPNR"/>
</dbReference>
<evidence type="ECO:0000256" key="4">
    <source>
        <dbReference type="ARBA" id="ARBA00023157"/>
    </source>
</evidence>
<dbReference type="GO" id="GO:0016668">
    <property type="term" value="F:oxidoreductase activity, acting on a sulfur group of donors, NAD(P) as acceptor"/>
    <property type="evidence" value="ECO:0007669"/>
    <property type="project" value="UniProtKB-ARBA"/>
</dbReference>
<dbReference type="Pfam" id="PF07992">
    <property type="entry name" value="Pyr_redox_2"/>
    <property type="match status" value="1"/>
</dbReference>
<dbReference type="STRING" id="1802727.A2937_00600"/>
<reference evidence="7 8" key="1">
    <citation type="journal article" date="2016" name="Nat. Commun.">
        <title>Thousands of microbial genomes shed light on interconnected biogeochemical processes in an aquifer system.</title>
        <authorList>
            <person name="Anantharaman K."/>
            <person name="Brown C.T."/>
            <person name="Hug L.A."/>
            <person name="Sharon I."/>
            <person name="Castelle C.J."/>
            <person name="Probst A.J."/>
            <person name="Thomas B.C."/>
            <person name="Singh A."/>
            <person name="Wilkins M.J."/>
            <person name="Karaoz U."/>
            <person name="Brodie E.L."/>
            <person name="Williams K.H."/>
            <person name="Hubbard S.S."/>
            <person name="Banfield J.F."/>
        </authorList>
    </citation>
    <scope>NUCLEOTIDE SEQUENCE [LARGE SCALE GENOMIC DNA]</scope>
</reference>
<sequence>MELYDLIIIGGGPAGTAAGVYAARKRLKTLLLAETFGGQSVVSTEIQNWIGSVAISGEELALNMRKHVEAYAGDVLTMKEELAQKVEQKDGNFLVTTHKSSYTGKTILVSTGSHRRRLEAINADKFEHKGLTYCASCDGPMFEGQDLAVVGGGNAAFETAAQLLAYAKSVTLVHRSSDFHRADPITVDKVLSHPNMRALKNVDILEVTGDAFVTGMTYRNKDTSEQGTLPVTGIFIEIGQLPNTEFVKGVVELTERGQIKIDPRTQKTSTPGIWSAGDCTDVLYHQNNIAAGDAVRALEDIYVTLKAK</sequence>
<evidence type="ECO:0000256" key="3">
    <source>
        <dbReference type="ARBA" id="ARBA00023002"/>
    </source>
</evidence>
<dbReference type="Gene3D" id="3.50.50.60">
    <property type="entry name" value="FAD/NAD(P)-binding domain"/>
    <property type="match status" value="2"/>
</dbReference>
<comment type="caution">
    <text evidence="7">The sequence shown here is derived from an EMBL/GenBank/DDBJ whole genome shotgun (WGS) entry which is preliminary data.</text>
</comment>
<keyword evidence="5" id="KW-0676">Redox-active center</keyword>
<evidence type="ECO:0000256" key="2">
    <source>
        <dbReference type="ARBA" id="ARBA00022827"/>
    </source>
</evidence>
<name>A0A1G2SE33_9BACT</name>
<dbReference type="InterPro" id="IPR036188">
    <property type="entry name" value="FAD/NAD-bd_sf"/>
</dbReference>
<evidence type="ECO:0000256" key="1">
    <source>
        <dbReference type="ARBA" id="ARBA00022630"/>
    </source>
</evidence>
<dbReference type="PROSITE" id="PS00573">
    <property type="entry name" value="PYRIDINE_REDOX_2"/>
    <property type="match status" value="1"/>
</dbReference>
<dbReference type="EMBL" id="MHUW01000018">
    <property type="protein sequence ID" value="OHA83327.1"/>
    <property type="molecule type" value="Genomic_DNA"/>
</dbReference>
<accession>A0A1G2SE33</accession>
<dbReference type="AlphaFoldDB" id="A0A1G2SE33"/>
<gene>
    <name evidence="7" type="ORF">A2937_00600</name>
</gene>
<dbReference type="InterPro" id="IPR050097">
    <property type="entry name" value="Ferredoxin-NADP_redctase_2"/>
</dbReference>